<dbReference type="Proteomes" id="UP001175228">
    <property type="component" value="Unassembled WGS sequence"/>
</dbReference>
<comment type="caution">
    <text evidence="2">The sequence shown here is derived from an EMBL/GenBank/DDBJ whole genome shotgun (WGS) entry which is preliminary data.</text>
</comment>
<sequence>MYALYAPSTPAPAPAPAPTNPAYSPPPSNIGVPASGFSTCYLVMPKLLQHEIVEPGTKQAVTSNFFLSFAGEEEQEQEQERRTTAGGQVGPLMNDDP</sequence>
<feature type="compositionally biased region" description="Pro residues" evidence="1">
    <location>
        <begin position="9"/>
        <end position="28"/>
    </location>
</feature>
<evidence type="ECO:0000313" key="3">
    <source>
        <dbReference type="Proteomes" id="UP001175228"/>
    </source>
</evidence>
<evidence type="ECO:0000256" key="1">
    <source>
        <dbReference type="SAM" id="MobiDB-lite"/>
    </source>
</evidence>
<dbReference type="EMBL" id="JAUEPU010000050">
    <property type="protein sequence ID" value="KAK0485512.1"/>
    <property type="molecule type" value="Genomic_DNA"/>
</dbReference>
<dbReference type="AlphaFoldDB" id="A0AA39PJM7"/>
<organism evidence="2 3">
    <name type="scientific">Armillaria luteobubalina</name>
    <dbReference type="NCBI Taxonomy" id="153913"/>
    <lineage>
        <taxon>Eukaryota</taxon>
        <taxon>Fungi</taxon>
        <taxon>Dikarya</taxon>
        <taxon>Basidiomycota</taxon>
        <taxon>Agaricomycotina</taxon>
        <taxon>Agaricomycetes</taxon>
        <taxon>Agaricomycetidae</taxon>
        <taxon>Agaricales</taxon>
        <taxon>Marasmiineae</taxon>
        <taxon>Physalacriaceae</taxon>
        <taxon>Armillaria</taxon>
    </lineage>
</organism>
<evidence type="ECO:0000313" key="2">
    <source>
        <dbReference type="EMBL" id="KAK0485512.1"/>
    </source>
</evidence>
<gene>
    <name evidence="2" type="ORF">EDD18DRAFT_1360974</name>
</gene>
<proteinExistence type="predicted"/>
<feature type="region of interest" description="Disordered" evidence="1">
    <location>
        <begin position="1"/>
        <end position="28"/>
    </location>
</feature>
<reference evidence="2" key="1">
    <citation type="submission" date="2023-06" db="EMBL/GenBank/DDBJ databases">
        <authorList>
            <consortium name="Lawrence Berkeley National Laboratory"/>
            <person name="Ahrendt S."/>
            <person name="Sahu N."/>
            <person name="Indic B."/>
            <person name="Wong-Bajracharya J."/>
            <person name="Merenyi Z."/>
            <person name="Ke H.-M."/>
            <person name="Monk M."/>
            <person name="Kocsube S."/>
            <person name="Drula E."/>
            <person name="Lipzen A."/>
            <person name="Balint B."/>
            <person name="Henrissat B."/>
            <person name="Andreopoulos B."/>
            <person name="Martin F.M."/>
            <person name="Harder C.B."/>
            <person name="Rigling D."/>
            <person name="Ford K.L."/>
            <person name="Foster G.D."/>
            <person name="Pangilinan J."/>
            <person name="Papanicolaou A."/>
            <person name="Barry K."/>
            <person name="LaButti K."/>
            <person name="Viragh M."/>
            <person name="Koriabine M."/>
            <person name="Yan M."/>
            <person name="Riley R."/>
            <person name="Champramary S."/>
            <person name="Plett K.L."/>
            <person name="Tsai I.J."/>
            <person name="Slot J."/>
            <person name="Sipos G."/>
            <person name="Plett J."/>
            <person name="Nagy L.G."/>
            <person name="Grigoriev I.V."/>
        </authorList>
    </citation>
    <scope>NUCLEOTIDE SEQUENCE</scope>
    <source>
        <strain evidence="2">HWK02</strain>
    </source>
</reference>
<keyword evidence="3" id="KW-1185">Reference proteome</keyword>
<name>A0AA39PJM7_9AGAR</name>
<feature type="region of interest" description="Disordered" evidence="1">
    <location>
        <begin position="70"/>
        <end position="97"/>
    </location>
</feature>
<accession>A0AA39PJM7</accession>
<protein>
    <submittedName>
        <fullName evidence="2">Uncharacterized protein</fullName>
    </submittedName>
</protein>